<evidence type="ECO:0000256" key="1">
    <source>
        <dbReference type="SAM" id="MobiDB-lite"/>
    </source>
</evidence>
<dbReference type="Proteomes" id="UP000077266">
    <property type="component" value="Unassembled WGS sequence"/>
</dbReference>
<protein>
    <submittedName>
        <fullName evidence="2">Uncharacterized protein</fullName>
    </submittedName>
</protein>
<reference evidence="2 3" key="1">
    <citation type="journal article" date="2016" name="Mol. Biol. Evol.">
        <title>Comparative Genomics of Early-Diverging Mushroom-Forming Fungi Provides Insights into the Origins of Lignocellulose Decay Capabilities.</title>
        <authorList>
            <person name="Nagy L.G."/>
            <person name="Riley R."/>
            <person name="Tritt A."/>
            <person name="Adam C."/>
            <person name="Daum C."/>
            <person name="Floudas D."/>
            <person name="Sun H."/>
            <person name="Yadav J.S."/>
            <person name="Pangilinan J."/>
            <person name="Larsson K.H."/>
            <person name="Matsuura K."/>
            <person name="Barry K."/>
            <person name="Labutti K."/>
            <person name="Kuo R."/>
            <person name="Ohm R.A."/>
            <person name="Bhattacharya S.S."/>
            <person name="Shirouzu T."/>
            <person name="Yoshinaga Y."/>
            <person name="Martin F.M."/>
            <person name="Grigoriev I.V."/>
            <person name="Hibbett D.S."/>
        </authorList>
    </citation>
    <scope>NUCLEOTIDE SEQUENCE [LARGE SCALE GENOMIC DNA]</scope>
    <source>
        <strain evidence="2 3">HHB12029</strain>
    </source>
</reference>
<dbReference type="AlphaFoldDB" id="A0A165IBC0"/>
<organism evidence="2 3">
    <name type="scientific">Exidia glandulosa HHB12029</name>
    <dbReference type="NCBI Taxonomy" id="1314781"/>
    <lineage>
        <taxon>Eukaryota</taxon>
        <taxon>Fungi</taxon>
        <taxon>Dikarya</taxon>
        <taxon>Basidiomycota</taxon>
        <taxon>Agaricomycotina</taxon>
        <taxon>Agaricomycetes</taxon>
        <taxon>Auriculariales</taxon>
        <taxon>Exidiaceae</taxon>
        <taxon>Exidia</taxon>
    </lineage>
</organism>
<sequence length="138" mass="15611">MEEMPMEDSPPRGSARLVLARFEQPPSPRPADAPGRTEGEPVAHMPNAIEIDAEVSRTLAEPINLRPPRLATPSPRNPPRQLDPQVARTVRAYVENYRELLEICSNVRNTQRKLREILAWLVEFEAANTREIARIEGL</sequence>
<name>A0A165IBC0_EXIGL</name>
<proteinExistence type="predicted"/>
<keyword evidence="3" id="KW-1185">Reference proteome</keyword>
<accession>A0A165IBC0</accession>
<evidence type="ECO:0000313" key="3">
    <source>
        <dbReference type="Proteomes" id="UP000077266"/>
    </source>
</evidence>
<feature type="region of interest" description="Disordered" evidence="1">
    <location>
        <begin position="60"/>
        <end position="84"/>
    </location>
</feature>
<gene>
    <name evidence="2" type="ORF">EXIGLDRAFT_768283</name>
</gene>
<feature type="region of interest" description="Disordered" evidence="1">
    <location>
        <begin position="1"/>
        <end position="47"/>
    </location>
</feature>
<dbReference type="InParanoid" id="A0A165IBC0"/>
<evidence type="ECO:0000313" key="2">
    <source>
        <dbReference type="EMBL" id="KZV93165.1"/>
    </source>
</evidence>
<dbReference type="EMBL" id="KV425994">
    <property type="protein sequence ID" value="KZV93165.1"/>
    <property type="molecule type" value="Genomic_DNA"/>
</dbReference>